<sequence>MAVSTSSAAGAPGYRVPPPAAADLVAWPESFGTRFTVLVDTEEEFDWDAPLDRDSHGVSAITALPEAHRHFVDRGVPLTYMVDYPIATDPQAIDILRAATADGVSAIGTQLHAWVNPPFDEALTPVNSFAGNLPESLEAAKLDALTAAITSAFGVAPRAYRAGRYGIGPATLGLLAARGYRLDSSMRPAYEYLAEGGPDFGAIGAGAFRAGPGGAIIELPLTIVFTGLARRGGVGLYRALGTIPKGKGIFARAHLLSRVALTPEEMPLADALEAIAVALGEGLRLLNFSFHSPSLAPGHTPYVRDAADLAAFHHWWDRVLADLERRGVAPASLDTIIAAAGERTNASP</sequence>
<organism evidence="1 2">
    <name type="scientific">Sphingomonas oligophenolica</name>
    <dbReference type="NCBI Taxonomy" id="301154"/>
    <lineage>
        <taxon>Bacteria</taxon>
        <taxon>Pseudomonadati</taxon>
        <taxon>Pseudomonadota</taxon>
        <taxon>Alphaproteobacteria</taxon>
        <taxon>Sphingomonadales</taxon>
        <taxon>Sphingomonadaceae</taxon>
        <taxon>Sphingomonas</taxon>
    </lineage>
</organism>
<dbReference type="InterPro" id="IPR011330">
    <property type="entry name" value="Glyco_hydro/deAcase_b/a-brl"/>
</dbReference>
<evidence type="ECO:0000313" key="2">
    <source>
        <dbReference type="Proteomes" id="UP001419910"/>
    </source>
</evidence>
<reference evidence="1 2" key="1">
    <citation type="submission" date="2024-05" db="EMBL/GenBank/DDBJ databases">
        <authorList>
            <person name="Liu Q."/>
            <person name="Xin Y.-H."/>
        </authorList>
    </citation>
    <scope>NUCLEOTIDE SEQUENCE [LARGE SCALE GENOMIC DNA]</scope>
    <source>
        <strain evidence="1 2">CGMCC 1.10181</strain>
    </source>
</reference>
<dbReference type="EMBL" id="JBDIME010000027">
    <property type="protein sequence ID" value="MEN2792376.1"/>
    <property type="molecule type" value="Genomic_DNA"/>
</dbReference>
<gene>
    <name evidence="1" type="ORF">ABC974_22285</name>
</gene>
<proteinExistence type="predicted"/>
<dbReference type="SUPFAM" id="SSF88713">
    <property type="entry name" value="Glycoside hydrolase/deacetylase"/>
    <property type="match status" value="1"/>
</dbReference>
<name>A0ABU9Y9D1_9SPHN</name>
<keyword evidence="2" id="KW-1185">Reference proteome</keyword>
<dbReference type="Gene3D" id="3.20.20.370">
    <property type="entry name" value="Glycoside hydrolase/deacetylase"/>
    <property type="match status" value="1"/>
</dbReference>
<accession>A0ABU9Y9D1</accession>
<dbReference type="Proteomes" id="UP001419910">
    <property type="component" value="Unassembled WGS sequence"/>
</dbReference>
<dbReference type="CDD" id="cd10935">
    <property type="entry name" value="CE4_WalW"/>
    <property type="match status" value="1"/>
</dbReference>
<evidence type="ECO:0000313" key="1">
    <source>
        <dbReference type="EMBL" id="MEN2792376.1"/>
    </source>
</evidence>
<protein>
    <submittedName>
        <fullName evidence="1">Polysaccharide deacetylase family protein</fullName>
    </submittedName>
</protein>
<comment type="caution">
    <text evidence="1">The sequence shown here is derived from an EMBL/GenBank/DDBJ whole genome shotgun (WGS) entry which is preliminary data.</text>
</comment>
<dbReference type="RefSeq" id="WP_343890925.1">
    <property type="nucleotide sequence ID" value="NZ_BAAAEH010000036.1"/>
</dbReference>